<keyword evidence="4" id="KW-1185">Reference proteome</keyword>
<name>A0A161LK89_9ACTN</name>
<dbReference type="Proteomes" id="UP000077701">
    <property type="component" value="Unassembled WGS sequence"/>
</dbReference>
<reference evidence="3 4" key="1">
    <citation type="journal article" date="2016" name="Genome Announc.">
        <title>Draft Genome Sequence of Planomonospora sphaerica JCM9374, a Rare Actinomycete.</title>
        <authorList>
            <person name="Dohra H."/>
            <person name="Suzuki T."/>
            <person name="Inoue Y."/>
            <person name="Kodani S."/>
        </authorList>
    </citation>
    <scope>NUCLEOTIDE SEQUENCE [LARGE SCALE GENOMIC DNA]</scope>
    <source>
        <strain evidence="3 4">JCM 9374</strain>
    </source>
</reference>
<feature type="compositionally biased region" description="Basic and acidic residues" evidence="1">
    <location>
        <begin position="93"/>
        <end position="102"/>
    </location>
</feature>
<feature type="transmembrane region" description="Helical" evidence="2">
    <location>
        <begin position="137"/>
        <end position="162"/>
    </location>
</feature>
<feature type="transmembrane region" description="Helical" evidence="2">
    <location>
        <begin position="30"/>
        <end position="48"/>
    </location>
</feature>
<proteinExistence type="predicted"/>
<evidence type="ECO:0000313" key="3">
    <source>
        <dbReference type="EMBL" id="GAT66287.1"/>
    </source>
</evidence>
<feature type="compositionally biased region" description="Basic and acidic residues" evidence="1">
    <location>
        <begin position="11"/>
        <end position="22"/>
    </location>
</feature>
<keyword evidence="2" id="KW-0812">Transmembrane</keyword>
<keyword evidence="2" id="KW-0472">Membrane</keyword>
<feature type="transmembrane region" description="Helical" evidence="2">
    <location>
        <begin position="54"/>
        <end position="73"/>
    </location>
</feature>
<feature type="region of interest" description="Disordered" evidence="1">
    <location>
        <begin position="81"/>
        <end position="130"/>
    </location>
</feature>
<gene>
    <name evidence="3" type="ORF">PS9374_01935</name>
</gene>
<dbReference type="EMBL" id="BDCX01000004">
    <property type="protein sequence ID" value="GAT66287.1"/>
    <property type="molecule type" value="Genomic_DNA"/>
</dbReference>
<protein>
    <submittedName>
        <fullName evidence="3">Uncharacterized protein</fullName>
    </submittedName>
</protein>
<comment type="caution">
    <text evidence="3">The sequence shown here is derived from an EMBL/GenBank/DDBJ whole genome shotgun (WGS) entry which is preliminary data.</text>
</comment>
<accession>A0A161LK89</accession>
<evidence type="ECO:0000256" key="1">
    <source>
        <dbReference type="SAM" id="MobiDB-lite"/>
    </source>
</evidence>
<organism evidence="3 4">
    <name type="scientific">Planomonospora sphaerica</name>
    <dbReference type="NCBI Taxonomy" id="161355"/>
    <lineage>
        <taxon>Bacteria</taxon>
        <taxon>Bacillati</taxon>
        <taxon>Actinomycetota</taxon>
        <taxon>Actinomycetes</taxon>
        <taxon>Streptosporangiales</taxon>
        <taxon>Streptosporangiaceae</taxon>
        <taxon>Planomonospora</taxon>
    </lineage>
</organism>
<sequence>MIRVHGLPPDPRPRPARPDRASRRSQPGGGLGLASLLAGGAAVLAGFVPAASGASAPLVLVSVALGFAALGMAHHPAVAADRAAGGPGRTHGRTLDRGDHRTGVRMRGRGHDGGHGRAGGGRTGWGRGQMDRGRTGWASLVLELSAGALLVWSAVAFLTVVADPGAARLDGPDRVRGGPAAGCVREAGDQPTCEAGAVQVLQ</sequence>
<evidence type="ECO:0000256" key="2">
    <source>
        <dbReference type="SAM" id="Phobius"/>
    </source>
</evidence>
<dbReference type="AlphaFoldDB" id="A0A161LK89"/>
<feature type="compositionally biased region" description="Gly residues" evidence="1">
    <location>
        <begin position="116"/>
        <end position="127"/>
    </location>
</feature>
<evidence type="ECO:0000313" key="4">
    <source>
        <dbReference type="Proteomes" id="UP000077701"/>
    </source>
</evidence>
<reference evidence="4" key="2">
    <citation type="submission" date="2016-04" db="EMBL/GenBank/DDBJ databases">
        <title>Planomonospora sphaerica JCM9374 whole genome shotgun sequence.</title>
        <authorList>
            <person name="Suzuki T."/>
            <person name="Dohra H."/>
            <person name="Kodani S."/>
        </authorList>
    </citation>
    <scope>NUCLEOTIDE SEQUENCE [LARGE SCALE GENOMIC DNA]</scope>
    <source>
        <strain evidence="4">JCM 9374</strain>
    </source>
</reference>
<dbReference type="RefSeq" id="WP_068896442.1">
    <property type="nucleotide sequence ID" value="NZ_BDCX01000004.1"/>
</dbReference>
<keyword evidence="2" id="KW-1133">Transmembrane helix</keyword>
<feature type="region of interest" description="Disordered" evidence="1">
    <location>
        <begin position="1"/>
        <end position="29"/>
    </location>
</feature>